<reference evidence="5 6" key="1">
    <citation type="journal article" date="2008" name="Nature">
        <title>The genome of the model beetle and pest Tribolium castaneum.</title>
        <authorList>
            <consortium name="Tribolium Genome Sequencing Consortium"/>
            <person name="Richards S."/>
            <person name="Gibbs R.A."/>
            <person name="Weinstock G.M."/>
            <person name="Brown S.J."/>
            <person name="Denell R."/>
            <person name="Beeman R.W."/>
            <person name="Gibbs R."/>
            <person name="Beeman R.W."/>
            <person name="Brown S.J."/>
            <person name="Bucher G."/>
            <person name="Friedrich M."/>
            <person name="Grimmelikhuijzen C.J."/>
            <person name="Klingler M."/>
            <person name="Lorenzen M."/>
            <person name="Richards S."/>
            <person name="Roth S."/>
            <person name="Schroder R."/>
            <person name="Tautz D."/>
            <person name="Zdobnov E.M."/>
            <person name="Muzny D."/>
            <person name="Gibbs R.A."/>
            <person name="Weinstock G.M."/>
            <person name="Attaway T."/>
            <person name="Bell S."/>
            <person name="Buhay C.J."/>
            <person name="Chandrabose M.N."/>
            <person name="Chavez D."/>
            <person name="Clerk-Blankenburg K.P."/>
            <person name="Cree A."/>
            <person name="Dao M."/>
            <person name="Davis C."/>
            <person name="Chacko J."/>
            <person name="Dinh H."/>
            <person name="Dugan-Rocha S."/>
            <person name="Fowler G."/>
            <person name="Garner T.T."/>
            <person name="Garnes J."/>
            <person name="Gnirke A."/>
            <person name="Hawes A."/>
            <person name="Hernandez J."/>
            <person name="Hines S."/>
            <person name="Holder M."/>
            <person name="Hume J."/>
            <person name="Jhangiani S.N."/>
            <person name="Joshi V."/>
            <person name="Khan Z.M."/>
            <person name="Jackson L."/>
            <person name="Kovar C."/>
            <person name="Kowis A."/>
            <person name="Lee S."/>
            <person name="Lewis L.R."/>
            <person name="Margolis J."/>
            <person name="Morgan M."/>
            <person name="Nazareth L.V."/>
            <person name="Nguyen N."/>
            <person name="Okwuonu G."/>
            <person name="Parker D."/>
            <person name="Richards S."/>
            <person name="Ruiz S.J."/>
            <person name="Santibanez J."/>
            <person name="Savard J."/>
            <person name="Scherer S.E."/>
            <person name="Schneider B."/>
            <person name="Sodergren E."/>
            <person name="Tautz D."/>
            <person name="Vattahil S."/>
            <person name="Villasana D."/>
            <person name="White C.S."/>
            <person name="Wright R."/>
            <person name="Park Y."/>
            <person name="Beeman R.W."/>
            <person name="Lord J."/>
            <person name="Oppert B."/>
            <person name="Lorenzen M."/>
            <person name="Brown S."/>
            <person name="Wang L."/>
            <person name="Savard J."/>
            <person name="Tautz D."/>
            <person name="Richards S."/>
            <person name="Weinstock G."/>
            <person name="Gibbs R.A."/>
            <person name="Liu Y."/>
            <person name="Worley K."/>
            <person name="Weinstock G."/>
            <person name="Elsik C.G."/>
            <person name="Reese J.T."/>
            <person name="Elhaik E."/>
            <person name="Landan G."/>
            <person name="Graur D."/>
            <person name="Arensburger P."/>
            <person name="Atkinson P."/>
            <person name="Beeman R.W."/>
            <person name="Beidler J."/>
            <person name="Brown S.J."/>
            <person name="Demuth J.P."/>
            <person name="Drury D.W."/>
            <person name="Du Y.Z."/>
            <person name="Fujiwara H."/>
            <person name="Lorenzen M."/>
            <person name="Maselli V."/>
            <person name="Osanai M."/>
            <person name="Park Y."/>
            <person name="Robertson H.M."/>
            <person name="Tu Z."/>
            <person name="Wang J.J."/>
            <person name="Wang S."/>
            <person name="Richards S."/>
            <person name="Song H."/>
            <person name="Zhang L."/>
            <person name="Sodergren E."/>
            <person name="Werner D."/>
            <person name="Stanke M."/>
            <person name="Morgenstern B."/>
            <person name="Solovyev V."/>
            <person name="Kosarev P."/>
            <person name="Brown G."/>
            <person name="Chen H.C."/>
            <person name="Ermolaeva O."/>
            <person name="Hlavina W."/>
            <person name="Kapustin Y."/>
            <person name="Kiryutin B."/>
            <person name="Kitts P."/>
            <person name="Maglott D."/>
            <person name="Pruitt K."/>
            <person name="Sapojnikov V."/>
            <person name="Souvorov A."/>
            <person name="Mackey A.J."/>
            <person name="Waterhouse R.M."/>
            <person name="Wyder S."/>
            <person name="Zdobnov E.M."/>
            <person name="Zdobnov E.M."/>
            <person name="Wyder S."/>
            <person name="Kriventseva E.V."/>
            <person name="Kadowaki T."/>
            <person name="Bork P."/>
            <person name="Aranda M."/>
            <person name="Bao R."/>
            <person name="Beermann A."/>
            <person name="Berns N."/>
            <person name="Bolognesi R."/>
            <person name="Bonneton F."/>
            <person name="Bopp D."/>
            <person name="Brown S.J."/>
            <person name="Bucher G."/>
            <person name="Butts T."/>
            <person name="Chaumot A."/>
            <person name="Denell R.E."/>
            <person name="Ferrier D.E."/>
            <person name="Friedrich M."/>
            <person name="Gordon C.M."/>
            <person name="Jindra M."/>
            <person name="Klingler M."/>
            <person name="Lan Q."/>
            <person name="Lattorff H.M."/>
            <person name="Laudet V."/>
            <person name="von Levetsow C."/>
            <person name="Liu Z."/>
            <person name="Lutz R."/>
            <person name="Lynch J.A."/>
            <person name="da Fonseca R.N."/>
            <person name="Posnien N."/>
            <person name="Reuter R."/>
            <person name="Roth S."/>
            <person name="Savard J."/>
            <person name="Schinko J.B."/>
            <person name="Schmitt C."/>
            <person name="Schoppmeier M."/>
            <person name="Schroder R."/>
            <person name="Shippy T.D."/>
            <person name="Simonnet F."/>
            <person name="Marques-Souza H."/>
            <person name="Tautz D."/>
            <person name="Tomoyasu Y."/>
            <person name="Trauner J."/>
            <person name="Van der Zee M."/>
            <person name="Vervoort M."/>
            <person name="Wittkopp N."/>
            <person name="Wimmer E.A."/>
            <person name="Yang X."/>
            <person name="Jones A.K."/>
            <person name="Sattelle D.B."/>
            <person name="Ebert P.R."/>
            <person name="Nelson D."/>
            <person name="Scott J.G."/>
            <person name="Beeman R.W."/>
            <person name="Muthukrishnan S."/>
            <person name="Kramer K.J."/>
            <person name="Arakane Y."/>
            <person name="Beeman R.W."/>
            <person name="Zhu Q."/>
            <person name="Hogenkamp D."/>
            <person name="Dixit R."/>
            <person name="Oppert B."/>
            <person name="Jiang H."/>
            <person name="Zou Z."/>
            <person name="Marshall J."/>
            <person name="Elpidina E."/>
            <person name="Vinokurov K."/>
            <person name="Oppert C."/>
            <person name="Zou Z."/>
            <person name="Evans J."/>
            <person name="Lu Z."/>
            <person name="Zhao P."/>
            <person name="Sumathipala N."/>
            <person name="Altincicek B."/>
            <person name="Vilcinskas A."/>
            <person name="Williams M."/>
            <person name="Hultmark D."/>
            <person name="Hetru C."/>
            <person name="Jiang H."/>
            <person name="Grimmelikhuijzen C.J."/>
            <person name="Hauser F."/>
            <person name="Cazzamali G."/>
            <person name="Williamson M."/>
            <person name="Park Y."/>
            <person name="Li B."/>
            <person name="Tanaka Y."/>
            <person name="Predel R."/>
            <person name="Neupert S."/>
            <person name="Schachtner J."/>
            <person name="Verleyen P."/>
            <person name="Raible F."/>
            <person name="Bork P."/>
            <person name="Friedrich M."/>
            <person name="Walden K.K."/>
            <person name="Robertson H.M."/>
            <person name="Angeli S."/>
            <person name="Foret S."/>
            <person name="Bucher G."/>
            <person name="Schuetz S."/>
            <person name="Maleszka R."/>
            <person name="Wimmer E.A."/>
            <person name="Beeman R.W."/>
            <person name="Lorenzen M."/>
            <person name="Tomoyasu Y."/>
            <person name="Miller S.C."/>
            <person name="Grossmann D."/>
            <person name="Bucher G."/>
        </authorList>
    </citation>
    <scope>NUCLEOTIDE SEQUENCE [LARGE SCALE GENOMIC DNA]</scope>
    <source>
        <strain evidence="5 6">Georgia GA2</strain>
    </source>
</reference>
<evidence type="ECO:0000256" key="1">
    <source>
        <dbReference type="ARBA" id="ARBA00012346"/>
    </source>
</evidence>
<dbReference type="InParanoid" id="D6X2L3"/>
<dbReference type="AlphaFoldDB" id="D6X2L3"/>
<feature type="binding site" evidence="4">
    <location>
        <position position="134"/>
    </location>
    <ligand>
        <name>substrate</name>
    </ligand>
</feature>
<evidence type="ECO:0000313" key="5">
    <source>
        <dbReference type="EMBL" id="EFA09461.1"/>
    </source>
</evidence>
<keyword evidence="6" id="KW-1185">Reference proteome</keyword>
<feature type="binding site" evidence="4">
    <location>
        <begin position="7"/>
        <end position="12"/>
    </location>
    <ligand>
        <name>substrate</name>
    </ligand>
</feature>
<accession>D6X2L3</accession>
<dbReference type="Proteomes" id="UP000007266">
    <property type="component" value="Linkage group 9"/>
</dbReference>
<sequence>MGGTFLYFAYGSNLLAKRIHINNPSAVRVGIGKLMNYQLDFLTYSERWHGASATIVKNDRRHVWGAIWEIDLKHMESLDRQEGVPHKIYYALDVDVIVPEGGTKKCRVYQQCVIPSATEDIEKLADDRKPSAVYLNIIKEGAKESNLPEEYQKFLHRIPDNGYNGEVDIGIKL</sequence>
<dbReference type="Pfam" id="PF13772">
    <property type="entry name" value="AIG2_2"/>
    <property type="match status" value="1"/>
</dbReference>
<evidence type="ECO:0000256" key="4">
    <source>
        <dbReference type="PIRSR" id="PIRSR617939-2"/>
    </source>
</evidence>
<dbReference type="InterPro" id="IPR017939">
    <property type="entry name" value="G-Glutamylcylcotransferase"/>
</dbReference>
<dbReference type="CDD" id="cd06661">
    <property type="entry name" value="GGCT_like"/>
    <property type="match status" value="1"/>
</dbReference>
<dbReference type="PANTHER" id="PTHR12935">
    <property type="entry name" value="GAMMA-GLUTAMYLCYCLOTRANSFERASE"/>
    <property type="match status" value="1"/>
</dbReference>
<dbReference type="PANTHER" id="PTHR12935:SF0">
    <property type="entry name" value="GAMMA-GLUTAMYLCYCLOTRANSFERASE"/>
    <property type="match status" value="1"/>
</dbReference>
<reference evidence="5 6" key="2">
    <citation type="journal article" date="2010" name="Nucleic Acids Res.">
        <title>BeetleBase in 2010: revisions to provide comprehensive genomic information for Tribolium castaneum.</title>
        <authorList>
            <person name="Kim H.S."/>
            <person name="Murphy T."/>
            <person name="Xia J."/>
            <person name="Caragea D."/>
            <person name="Park Y."/>
            <person name="Beeman R.W."/>
            <person name="Lorenzen M.D."/>
            <person name="Butcher S."/>
            <person name="Manak J.R."/>
            <person name="Brown S.J."/>
        </authorList>
    </citation>
    <scope>GENOME REANNOTATION</scope>
    <source>
        <strain evidence="5 6">Georgia GA2</strain>
    </source>
</reference>
<dbReference type="FunCoup" id="D6X2L3">
    <property type="interactions" value="33"/>
</dbReference>
<proteinExistence type="predicted"/>
<dbReference type="SUPFAM" id="SSF110857">
    <property type="entry name" value="Gamma-glutamyl cyclotransferase-like"/>
    <property type="match status" value="1"/>
</dbReference>
<name>D6X2L3_TRICA</name>
<keyword evidence="2" id="KW-0456">Lyase</keyword>
<dbReference type="eggNOG" id="KOG4059">
    <property type="taxonomic scope" value="Eukaryota"/>
</dbReference>
<dbReference type="OMA" id="WSHRMHI"/>
<dbReference type="InterPro" id="IPR013024">
    <property type="entry name" value="GGCT-like"/>
</dbReference>
<dbReference type="EC" id="4.3.2.9" evidence="1"/>
<protein>
    <recommendedName>
        <fullName evidence="1">gamma-glutamylcyclotransferase</fullName>
        <ecNumber evidence="1">4.3.2.9</ecNumber>
    </recommendedName>
</protein>
<evidence type="ECO:0000256" key="3">
    <source>
        <dbReference type="PIRSR" id="PIRSR617939-1"/>
    </source>
</evidence>
<dbReference type="STRING" id="7070.D6X2L3"/>
<dbReference type="PhylomeDB" id="D6X2L3"/>
<dbReference type="Gene3D" id="3.10.490.10">
    <property type="entry name" value="Gamma-glutamyl cyclotransferase-like"/>
    <property type="match status" value="1"/>
</dbReference>
<evidence type="ECO:0000313" key="6">
    <source>
        <dbReference type="Proteomes" id="UP000007266"/>
    </source>
</evidence>
<dbReference type="GO" id="GO:0003839">
    <property type="term" value="F:gamma-glutamylcyclotransferase activity"/>
    <property type="evidence" value="ECO:0000318"/>
    <property type="project" value="GO_Central"/>
</dbReference>
<gene>
    <name evidence="5" type="primary">AUGUSTUS-3.0.2_10677</name>
    <name evidence="5" type="ORF">TcasGA2_TC010677</name>
</gene>
<dbReference type="InterPro" id="IPR036568">
    <property type="entry name" value="GGCT-like_sf"/>
</dbReference>
<dbReference type="EMBL" id="KQ971372">
    <property type="protein sequence ID" value="EFA09461.1"/>
    <property type="molecule type" value="Genomic_DNA"/>
</dbReference>
<feature type="active site" description="Proton acceptor" evidence="3">
    <location>
        <position position="82"/>
    </location>
</feature>
<organism evidence="5 6">
    <name type="scientific">Tribolium castaneum</name>
    <name type="common">Red flour beetle</name>
    <dbReference type="NCBI Taxonomy" id="7070"/>
    <lineage>
        <taxon>Eukaryota</taxon>
        <taxon>Metazoa</taxon>
        <taxon>Ecdysozoa</taxon>
        <taxon>Arthropoda</taxon>
        <taxon>Hexapoda</taxon>
        <taxon>Insecta</taxon>
        <taxon>Pterygota</taxon>
        <taxon>Neoptera</taxon>
        <taxon>Endopterygota</taxon>
        <taxon>Coleoptera</taxon>
        <taxon>Polyphaga</taxon>
        <taxon>Cucujiformia</taxon>
        <taxon>Tenebrionidae</taxon>
        <taxon>Tenebrionidae incertae sedis</taxon>
        <taxon>Tribolium</taxon>
    </lineage>
</organism>
<evidence type="ECO:0000256" key="2">
    <source>
        <dbReference type="ARBA" id="ARBA00023239"/>
    </source>
</evidence>
<dbReference type="HOGENOM" id="CLU_048475_2_2_1"/>
<dbReference type="OrthoDB" id="2924818at2759"/>